<organism evidence="5 6">
    <name type="scientific">Lentithecium fluviatile CBS 122367</name>
    <dbReference type="NCBI Taxonomy" id="1168545"/>
    <lineage>
        <taxon>Eukaryota</taxon>
        <taxon>Fungi</taxon>
        <taxon>Dikarya</taxon>
        <taxon>Ascomycota</taxon>
        <taxon>Pezizomycotina</taxon>
        <taxon>Dothideomycetes</taxon>
        <taxon>Pleosporomycetidae</taxon>
        <taxon>Pleosporales</taxon>
        <taxon>Massarineae</taxon>
        <taxon>Lentitheciaceae</taxon>
        <taxon>Lentithecium</taxon>
    </lineage>
</organism>
<protein>
    <submittedName>
        <fullName evidence="5">Aromatic prenyltransferase</fullName>
    </submittedName>
</protein>
<feature type="binding site" evidence="3">
    <location>
        <position position="119"/>
    </location>
    <ligand>
        <name>L-tryptophan</name>
        <dbReference type="ChEBI" id="CHEBI:57912"/>
    </ligand>
</feature>
<evidence type="ECO:0000256" key="3">
    <source>
        <dbReference type="PIRSR" id="PIRSR000509-1"/>
    </source>
</evidence>
<dbReference type="AlphaFoldDB" id="A0A6G1IDY8"/>
<feature type="binding site" evidence="3">
    <location>
        <position position="255"/>
    </location>
    <ligand>
        <name>dimethylallyl diphosphate</name>
        <dbReference type="ChEBI" id="CHEBI:57623"/>
    </ligand>
</feature>
<evidence type="ECO:0000256" key="1">
    <source>
        <dbReference type="ARBA" id="ARBA00010209"/>
    </source>
</evidence>
<feature type="binding site" evidence="3">
    <location>
        <position position="322"/>
    </location>
    <ligand>
        <name>dimethylallyl diphosphate</name>
        <dbReference type="ChEBI" id="CHEBI:57623"/>
    </ligand>
</feature>
<feature type="binding site" evidence="3">
    <location>
        <position position="134"/>
    </location>
    <ligand>
        <name>dimethylallyl diphosphate</name>
        <dbReference type="ChEBI" id="CHEBI:57623"/>
    </ligand>
</feature>
<feature type="binding site" evidence="3">
    <location>
        <position position="404"/>
    </location>
    <ligand>
        <name>dimethylallyl diphosphate</name>
        <dbReference type="ChEBI" id="CHEBI:57623"/>
    </ligand>
</feature>
<dbReference type="OrthoDB" id="3354387at2759"/>
<evidence type="ECO:0000313" key="5">
    <source>
        <dbReference type="EMBL" id="KAF2676345.1"/>
    </source>
</evidence>
<dbReference type="GO" id="GO:0016765">
    <property type="term" value="F:transferase activity, transferring alkyl or aryl (other than methyl) groups"/>
    <property type="evidence" value="ECO:0007669"/>
    <property type="project" value="InterPro"/>
</dbReference>
<dbReference type="PANTHER" id="PTHR40627">
    <property type="entry name" value="INDOLE PRENYLTRANSFERASE TDIB-RELATED"/>
    <property type="match status" value="1"/>
</dbReference>
<dbReference type="InterPro" id="IPR017795">
    <property type="entry name" value="ABBA_NscD-like"/>
</dbReference>
<dbReference type="NCBIfam" id="TIGR03429">
    <property type="entry name" value="arom_pren_DMATS"/>
    <property type="match status" value="1"/>
</dbReference>
<comment type="similarity">
    <text evidence="1">Belongs to the tryptophan dimethylallyltransferase family.</text>
</comment>
<feature type="region of interest" description="Disordered" evidence="4">
    <location>
        <begin position="208"/>
        <end position="233"/>
    </location>
</feature>
<dbReference type="Proteomes" id="UP000799291">
    <property type="component" value="Unassembled WGS sequence"/>
</dbReference>
<proteinExistence type="inferred from homology"/>
<evidence type="ECO:0000256" key="2">
    <source>
        <dbReference type="ARBA" id="ARBA00022679"/>
    </source>
</evidence>
<feature type="binding site" evidence="3">
    <location>
        <position position="324"/>
    </location>
    <ligand>
        <name>dimethylallyl diphosphate</name>
        <dbReference type="ChEBI" id="CHEBI:57623"/>
    </ligand>
</feature>
<dbReference type="Pfam" id="PF11991">
    <property type="entry name" value="Trp_DMAT"/>
    <property type="match status" value="1"/>
</dbReference>
<evidence type="ECO:0000313" key="6">
    <source>
        <dbReference type="Proteomes" id="UP000799291"/>
    </source>
</evidence>
<dbReference type="GO" id="GO:0009820">
    <property type="term" value="P:alkaloid metabolic process"/>
    <property type="evidence" value="ECO:0007669"/>
    <property type="project" value="InterPro"/>
</dbReference>
<dbReference type="PIRSF" id="PIRSF000509">
    <property type="entry name" value="Trp_DMAT"/>
    <property type="match status" value="1"/>
</dbReference>
<gene>
    <name evidence="5" type="ORF">K458DRAFT_492538</name>
</gene>
<dbReference type="InterPro" id="IPR012148">
    <property type="entry name" value="ABBA_DMATS-like"/>
</dbReference>
<accession>A0A6G1IDY8</accession>
<dbReference type="PANTHER" id="PTHR40627:SF4">
    <property type="entry name" value="PRENYLTRANSFERASE ASQH1-RELATED"/>
    <property type="match status" value="1"/>
</dbReference>
<feature type="binding site" evidence="3">
    <location>
        <position position="253"/>
    </location>
    <ligand>
        <name>dimethylallyl diphosphate</name>
        <dbReference type="ChEBI" id="CHEBI:57623"/>
    </ligand>
</feature>
<name>A0A6G1IDY8_9PLEO</name>
<dbReference type="CDD" id="cd13929">
    <property type="entry name" value="PT-DMATS_CymD"/>
    <property type="match status" value="1"/>
</dbReference>
<keyword evidence="2 5" id="KW-0808">Transferase</keyword>
<dbReference type="SFLD" id="SFLDS00036">
    <property type="entry name" value="Aromatic_Prenyltransferase"/>
    <property type="match status" value="1"/>
</dbReference>
<feature type="compositionally biased region" description="Polar residues" evidence="4">
    <location>
        <begin position="218"/>
        <end position="227"/>
    </location>
</feature>
<dbReference type="EMBL" id="MU005636">
    <property type="protein sequence ID" value="KAF2676345.1"/>
    <property type="molecule type" value="Genomic_DNA"/>
</dbReference>
<dbReference type="InterPro" id="IPR033964">
    <property type="entry name" value="ABBA"/>
</dbReference>
<feature type="binding site" evidence="3">
    <location>
        <position position="320"/>
    </location>
    <ligand>
        <name>dimethylallyl diphosphate</name>
        <dbReference type="ChEBI" id="CHEBI:57623"/>
    </ligand>
</feature>
<keyword evidence="6" id="KW-1185">Reference proteome</keyword>
<sequence>MSMSMSMMSISVETNLEHGTRANGASVVPSKSPLLTQPWQVLALLAQSKNNVDTEFWWKTTGSILGILMEEAGYDLQSQYFGLIFHLHYINPRLGPTGNVAVGKPVWRSFMTDDFSPLEYSWNWDTPKKGPKIRYAVEAIGPDAGTLKDPFNQNSTLELCDQLRDALPGTNFSLLDIMRDSFYDSSAQKSSSAQPNPRKNYWQKLRGQLRAGSKRKSISFSTNSSRSLPEDTDHSSPSSIFLAFELGQTIATKAYFVPVKAEQHGISRLEVLTGAIETLRTHGYPFEAYDKLLEFSKTSHGARLDIIGVAIDCIDPEATRYKIYVRSPESSFRSVLEMMTLGGTIDSVSSTARSELKDLWGSVLGLAPDFSETEELKCEKHETAGVLYNFDIKPRGTSVDPKLYVPVRHFASNDFDAAQGLGTYLQARGRDRYFANYMQALERSCTHRSLKDGRGFQTYIGTGIQKDGSLALCSYINQEVYHPNRRRV</sequence>
<reference evidence="5" key="1">
    <citation type="journal article" date="2020" name="Stud. Mycol.">
        <title>101 Dothideomycetes genomes: a test case for predicting lifestyles and emergence of pathogens.</title>
        <authorList>
            <person name="Haridas S."/>
            <person name="Albert R."/>
            <person name="Binder M."/>
            <person name="Bloem J."/>
            <person name="Labutti K."/>
            <person name="Salamov A."/>
            <person name="Andreopoulos B."/>
            <person name="Baker S."/>
            <person name="Barry K."/>
            <person name="Bills G."/>
            <person name="Bluhm B."/>
            <person name="Cannon C."/>
            <person name="Castanera R."/>
            <person name="Culley D."/>
            <person name="Daum C."/>
            <person name="Ezra D."/>
            <person name="Gonzalez J."/>
            <person name="Henrissat B."/>
            <person name="Kuo A."/>
            <person name="Liang C."/>
            <person name="Lipzen A."/>
            <person name="Lutzoni F."/>
            <person name="Magnuson J."/>
            <person name="Mondo S."/>
            <person name="Nolan M."/>
            <person name="Ohm R."/>
            <person name="Pangilinan J."/>
            <person name="Park H.-J."/>
            <person name="Ramirez L."/>
            <person name="Alfaro M."/>
            <person name="Sun H."/>
            <person name="Tritt A."/>
            <person name="Yoshinaga Y."/>
            <person name="Zwiers L.-H."/>
            <person name="Turgeon B."/>
            <person name="Goodwin S."/>
            <person name="Spatafora J."/>
            <person name="Crous P."/>
            <person name="Grigoriev I."/>
        </authorList>
    </citation>
    <scope>NUCLEOTIDE SEQUENCE</scope>
    <source>
        <strain evidence="5">CBS 122367</strain>
    </source>
</reference>
<evidence type="ECO:0000256" key="4">
    <source>
        <dbReference type="SAM" id="MobiDB-lite"/>
    </source>
</evidence>